<dbReference type="EMBL" id="VIIS01001815">
    <property type="protein sequence ID" value="KAF0292398.1"/>
    <property type="molecule type" value="Genomic_DNA"/>
</dbReference>
<protein>
    <submittedName>
        <fullName evidence="1">Uncharacterized protein</fullName>
    </submittedName>
</protein>
<evidence type="ECO:0000313" key="1">
    <source>
        <dbReference type="EMBL" id="KAF0292398.1"/>
    </source>
</evidence>
<comment type="caution">
    <text evidence="1">The sequence shown here is derived from an EMBL/GenBank/DDBJ whole genome shotgun (WGS) entry which is preliminary data.</text>
</comment>
<accession>A0A6A4VQH8</accession>
<dbReference type="OrthoDB" id="6366166at2759"/>
<sequence length="103" mass="11916">MIRSNSRCSALRLQWTYMKKGQYKMSVHAFNFLAESSYELSFTVSSIPCRPPDLMIRDSSTAFWMPKPYFRKDSFELFTVCSIDCNASLDTTKTWTAQAIDES</sequence>
<name>A0A6A4VQH8_AMPAM</name>
<dbReference type="Proteomes" id="UP000440578">
    <property type="component" value="Unassembled WGS sequence"/>
</dbReference>
<proteinExistence type="predicted"/>
<reference evidence="1 2" key="1">
    <citation type="submission" date="2019-07" db="EMBL/GenBank/DDBJ databases">
        <title>Draft genome assembly of a fouling barnacle, Amphibalanus amphitrite (Darwin, 1854): The first reference genome for Thecostraca.</title>
        <authorList>
            <person name="Kim W."/>
        </authorList>
    </citation>
    <scope>NUCLEOTIDE SEQUENCE [LARGE SCALE GENOMIC DNA]</scope>
    <source>
        <strain evidence="1">SNU_AA5</strain>
        <tissue evidence="1">Soma without cirri and trophi</tissue>
    </source>
</reference>
<dbReference type="AlphaFoldDB" id="A0A6A4VQH8"/>
<evidence type="ECO:0000313" key="2">
    <source>
        <dbReference type="Proteomes" id="UP000440578"/>
    </source>
</evidence>
<organism evidence="1 2">
    <name type="scientific">Amphibalanus amphitrite</name>
    <name type="common">Striped barnacle</name>
    <name type="synonym">Balanus amphitrite</name>
    <dbReference type="NCBI Taxonomy" id="1232801"/>
    <lineage>
        <taxon>Eukaryota</taxon>
        <taxon>Metazoa</taxon>
        <taxon>Ecdysozoa</taxon>
        <taxon>Arthropoda</taxon>
        <taxon>Crustacea</taxon>
        <taxon>Multicrustacea</taxon>
        <taxon>Cirripedia</taxon>
        <taxon>Thoracica</taxon>
        <taxon>Thoracicalcarea</taxon>
        <taxon>Balanomorpha</taxon>
        <taxon>Balanoidea</taxon>
        <taxon>Balanidae</taxon>
        <taxon>Amphibalaninae</taxon>
        <taxon>Amphibalanus</taxon>
    </lineage>
</organism>
<gene>
    <name evidence="1" type="ORF">FJT64_009596</name>
</gene>
<keyword evidence="2" id="KW-1185">Reference proteome</keyword>